<keyword evidence="1" id="KW-0472">Membrane</keyword>
<gene>
    <name evidence="2" type="ORF">I5731_03995</name>
</gene>
<dbReference type="AlphaFoldDB" id="A0A931MXE8"/>
<sequence length="139" mass="14626">MTTQGAEDKAQFAPVPPVAAGLRGRCPRCGGGHLFKGFIDVAPRCSACGLDFDFADAGDGPAVFIILLVGFAVVGGALVTEVSYQPPIWVHVLLWLPLTLGLSLGMLRPLKGLMIGLQYRNKAEQGRLVSPPTDEAGQP</sequence>
<keyword evidence="1" id="KW-0812">Transmembrane</keyword>
<proteinExistence type="predicted"/>
<keyword evidence="3" id="KW-1185">Reference proteome</keyword>
<comment type="caution">
    <text evidence="2">The sequence shown here is derived from an EMBL/GenBank/DDBJ whole genome shotgun (WGS) entry which is preliminary data.</text>
</comment>
<evidence type="ECO:0000313" key="2">
    <source>
        <dbReference type="EMBL" id="MBH0236977.1"/>
    </source>
</evidence>
<organism evidence="2 3">
    <name type="scientific">Methylobrevis albus</name>
    <dbReference type="NCBI Taxonomy" id="2793297"/>
    <lineage>
        <taxon>Bacteria</taxon>
        <taxon>Pseudomonadati</taxon>
        <taxon>Pseudomonadota</taxon>
        <taxon>Alphaproteobacteria</taxon>
        <taxon>Hyphomicrobiales</taxon>
        <taxon>Pleomorphomonadaceae</taxon>
        <taxon>Methylobrevis</taxon>
    </lineage>
</organism>
<dbReference type="EMBL" id="JADZLT010000040">
    <property type="protein sequence ID" value="MBH0236977.1"/>
    <property type="molecule type" value="Genomic_DNA"/>
</dbReference>
<keyword evidence="1" id="KW-1133">Transmembrane helix</keyword>
<dbReference type="RefSeq" id="WP_197310058.1">
    <property type="nucleotide sequence ID" value="NZ_JADZLT010000040.1"/>
</dbReference>
<feature type="transmembrane region" description="Helical" evidence="1">
    <location>
        <begin position="88"/>
        <end position="107"/>
    </location>
</feature>
<evidence type="ECO:0000256" key="1">
    <source>
        <dbReference type="SAM" id="Phobius"/>
    </source>
</evidence>
<reference evidence="2" key="1">
    <citation type="submission" date="2020-12" db="EMBL/GenBank/DDBJ databases">
        <title>Methylobrevis albus sp. nov., isolated from fresh water lack sediment.</title>
        <authorList>
            <person name="Zou Q."/>
        </authorList>
    </citation>
    <scope>NUCLEOTIDE SEQUENCE</scope>
    <source>
        <strain evidence="2">L22</strain>
    </source>
</reference>
<protein>
    <submittedName>
        <fullName evidence="2">DUF983 domain-containing protein</fullName>
    </submittedName>
</protein>
<evidence type="ECO:0000313" key="3">
    <source>
        <dbReference type="Proteomes" id="UP000631694"/>
    </source>
</evidence>
<name>A0A931MXE8_9HYPH</name>
<dbReference type="Proteomes" id="UP000631694">
    <property type="component" value="Unassembled WGS sequence"/>
</dbReference>
<dbReference type="Pfam" id="PF06170">
    <property type="entry name" value="DUF983"/>
    <property type="match status" value="1"/>
</dbReference>
<dbReference type="InterPro" id="IPR009325">
    <property type="entry name" value="DUF983"/>
</dbReference>
<feature type="transmembrane region" description="Helical" evidence="1">
    <location>
        <begin position="62"/>
        <end position="82"/>
    </location>
</feature>
<accession>A0A931MXE8</accession>